<feature type="transmembrane region" description="Helical" evidence="1">
    <location>
        <begin position="189"/>
        <end position="211"/>
    </location>
</feature>
<evidence type="ECO:0008006" key="4">
    <source>
        <dbReference type="Google" id="ProtNLM"/>
    </source>
</evidence>
<keyword evidence="1" id="KW-0812">Transmembrane</keyword>
<evidence type="ECO:0000313" key="2">
    <source>
        <dbReference type="EMBL" id="GAA2915780.1"/>
    </source>
</evidence>
<organism evidence="2 3">
    <name type="scientific">Streptosporangium fragile</name>
    <dbReference type="NCBI Taxonomy" id="46186"/>
    <lineage>
        <taxon>Bacteria</taxon>
        <taxon>Bacillati</taxon>
        <taxon>Actinomycetota</taxon>
        <taxon>Actinomycetes</taxon>
        <taxon>Streptosporangiales</taxon>
        <taxon>Streptosporangiaceae</taxon>
        <taxon>Streptosporangium</taxon>
    </lineage>
</organism>
<name>A0ABP6J040_9ACTN</name>
<feature type="transmembrane region" description="Helical" evidence="1">
    <location>
        <begin position="53"/>
        <end position="73"/>
    </location>
</feature>
<comment type="caution">
    <text evidence="2">The sequence shown here is derived from an EMBL/GenBank/DDBJ whole genome shotgun (WGS) entry which is preliminary data.</text>
</comment>
<feature type="transmembrane region" description="Helical" evidence="1">
    <location>
        <begin position="164"/>
        <end position="183"/>
    </location>
</feature>
<accession>A0ABP6J040</accession>
<dbReference type="Pfam" id="PF14329">
    <property type="entry name" value="DUF4386"/>
    <property type="match status" value="1"/>
</dbReference>
<sequence length="234" mass="23896">MSGRTIGRAVGALFLLAFVGYGGGSALVESGSGTADALSGVLDHRLRISAGALLMLVNSVAVAGIGVLMLPVLKPRHEISAYAYLVGRAVEAVMLAAGVVFLLLVVPLARERADAGAPDASVLEALGQVAKEANRYSYQIAMIALGITSLLFCRVLLRERLVPAFMALWGLAGYAAFLAGAIAEILGYGVGLVLSVPGGLFEVALGVTLIVRGFPAGPSPDRDGPAGDVSPALR</sequence>
<dbReference type="Proteomes" id="UP001500831">
    <property type="component" value="Unassembled WGS sequence"/>
</dbReference>
<dbReference type="EMBL" id="BAAAVI010000157">
    <property type="protein sequence ID" value="GAA2915780.1"/>
    <property type="molecule type" value="Genomic_DNA"/>
</dbReference>
<feature type="transmembrane region" description="Helical" evidence="1">
    <location>
        <begin position="85"/>
        <end position="109"/>
    </location>
</feature>
<keyword evidence="1" id="KW-0472">Membrane</keyword>
<feature type="transmembrane region" description="Helical" evidence="1">
    <location>
        <begin position="136"/>
        <end position="157"/>
    </location>
</feature>
<dbReference type="RefSeq" id="WP_344982355.1">
    <property type="nucleotide sequence ID" value="NZ_BAAAVI010000157.1"/>
</dbReference>
<keyword evidence="3" id="KW-1185">Reference proteome</keyword>
<gene>
    <name evidence="2" type="ORF">GCM10010517_81810</name>
</gene>
<proteinExistence type="predicted"/>
<evidence type="ECO:0000256" key="1">
    <source>
        <dbReference type="SAM" id="Phobius"/>
    </source>
</evidence>
<dbReference type="InterPro" id="IPR025495">
    <property type="entry name" value="DUF4386"/>
</dbReference>
<reference evidence="3" key="1">
    <citation type="journal article" date="2019" name="Int. J. Syst. Evol. Microbiol.">
        <title>The Global Catalogue of Microorganisms (GCM) 10K type strain sequencing project: providing services to taxonomists for standard genome sequencing and annotation.</title>
        <authorList>
            <consortium name="The Broad Institute Genomics Platform"/>
            <consortium name="The Broad Institute Genome Sequencing Center for Infectious Disease"/>
            <person name="Wu L."/>
            <person name="Ma J."/>
        </authorList>
    </citation>
    <scope>NUCLEOTIDE SEQUENCE [LARGE SCALE GENOMIC DNA]</scope>
    <source>
        <strain evidence="3">JCM 6242</strain>
    </source>
</reference>
<evidence type="ECO:0000313" key="3">
    <source>
        <dbReference type="Proteomes" id="UP001500831"/>
    </source>
</evidence>
<protein>
    <recommendedName>
        <fullName evidence="4">DUF4386 domain-containing protein</fullName>
    </recommendedName>
</protein>
<keyword evidence="1" id="KW-1133">Transmembrane helix</keyword>